<dbReference type="AlphaFoldDB" id="A0A5B6UZX1"/>
<dbReference type="EMBL" id="SMMG02000009">
    <property type="protein sequence ID" value="KAA3461895.1"/>
    <property type="molecule type" value="Genomic_DNA"/>
</dbReference>
<evidence type="ECO:0000313" key="2">
    <source>
        <dbReference type="Proteomes" id="UP000325315"/>
    </source>
</evidence>
<organism evidence="1 2">
    <name type="scientific">Gossypium australe</name>
    <dbReference type="NCBI Taxonomy" id="47621"/>
    <lineage>
        <taxon>Eukaryota</taxon>
        <taxon>Viridiplantae</taxon>
        <taxon>Streptophyta</taxon>
        <taxon>Embryophyta</taxon>
        <taxon>Tracheophyta</taxon>
        <taxon>Spermatophyta</taxon>
        <taxon>Magnoliopsida</taxon>
        <taxon>eudicotyledons</taxon>
        <taxon>Gunneridae</taxon>
        <taxon>Pentapetalae</taxon>
        <taxon>rosids</taxon>
        <taxon>malvids</taxon>
        <taxon>Malvales</taxon>
        <taxon>Malvaceae</taxon>
        <taxon>Malvoideae</taxon>
        <taxon>Gossypium</taxon>
    </lineage>
</organism>
<sequence length="118" mass="14162">MEIKLDGARMERVRRRCGFANRIDVAADGSRGWKVVIASFRRRSRIALDCLSLEKEERRQFRFETWWVLKETCEEEIHRIWEDNLGSMLDKLEALKSRLLRWEKGVREKKIVVSKQLN</sequence>
<dbReference type="PROSITE" id="PS00697">
    <property type="entry name" value="DNA_LIGASE_A1"/>
    <property type="match status" value="1"/>
</dbReference>
<comment type="caution">
    <text evidence="1">The sequence shown here is derived from an EMBL/GenBank/DDBJ whole genome shotgun (WGS) entry which is preliminary data.</text>
</comment>
<name>A0A5B6UZX1_9ROSI</name>
<accession>A0A5B6UZX1</accession>
<dbReference type="GO" id="GO:0003909">
    <property type="term" value="F:DNA ligase activity"/>
    <property type="evidence" value="ECO:0007669"/>
    <property type="project" value="InterPro"/>
</dbReference>
<dbReference type="InterPro" id="IPR016059">
    <property type="entry name" value="DNA_ligase_ATP-dep_CS"/>
</dbReference>
<gene>
    <name evidence="1" type="ORF">EPI10_028431</name>
</gene>
<keyword evidence="2" id="KW-1185">Reference proteome</keyword>
<dbReference type="OrthoDB" id="10525832at2759"/>
<reference evidence="2" key="1">
    <citation type="journal article" date="2019" name="Plant Biotechnol. J.">
        <title>Genome sequencing of the Australian wild diploid species Gossypium australe highlights disease resistance and delayed gland morphogenesis.</title>
        <authorList>
            <person name="Cai Y."/>
            <person name="Cai X."/>
            <person name="Wang Q."/>
            <person name="Wang P."/>
            <person name="Zhang Y."/>
            <person name="Cai C."/>
            <person name="Xu Y."/>
            <person name="Wang K."/>
            <person name="Zhou Z."/>
            <person name="Wang C."/>
            <person name="Geng S."/>
            <person name="Li B."/>
            <person name="Dong Q."/>
            <person name="Hou Y."/>
            <person name="Wang H."/>
            <person name="Ai P."/>
            <person name="Liu Z."/>
            <person name="Yi F."/>
            <person name="Sun M."/>
            <person name="An G."/>
            <person name="Cheng J."/>
            <person name="Zhang Y."/>
            <person name="Shi Q."/>
            <person name="Xie Y."/>
            <person name="Shi X."/>
            <person name="Chang Y."/>
            <person name="Huang F."/>
            <person name="Chen Y."/>
            <person name="Hong S."/>
            <person name="Mi L."/>
            <person name="Sun Q."/>
            <person name="Zhang L."/>
            <person name="Zhou B."/>
            <person name="Peng R."/>
            <person name="Zhang X."/>
            <person name="Liu F."/>
        </authorList>
    </citation>
    <scope>NUCLEOTIDE SEQUENCE [LARGE SCALE GENOMIC DNA]</scope>
    <source>
        <strain evidence="2">cv. PA1801</strain>
    </source>
</reference>
<protein>
    <submittedName>
        <fullName evidence="1">Uncharacterized protein</fullName>
    </submittedName>
</protein>
<evidence type="ECO:0000313" key="1">
    <source>
        <dbReference type="EMBL" id="KAA3461895.1"/>
    </source>
</evidence>
<dbReference type="Proteomes" id="UP000325315">
    <property type="component" value="Unassembled WGS sequence"/>
</dbReference>
<proteinExistence type="predicted"/>